<gene>
    <name evidence="1" type="ORF">CEURO_LOCUS12118</name>
</gene>
<evidence type="ECO:0000313" key="2">
    <source>
        <dbReference type="Proteomes" id="UP001152484"/>
    </source>
</evidence>
<keyword evidence="2" id="KW-1185">Reference proteome</keyword>
<dbReference type="Proteomes" id="UP001152484">
    <property type="component" value="Unassembled WGS sequence"/>
</dbReference>
<accession>A0A9P0ZBB7</accession>
<name>A0A9P0ZBB7_CUSEU</name>
<organism evidence="1 2">
    <name type="scientific">Cuscuta europaea</name>
    <name type="common">European dodder</name>
    <dbReference type="NCBI Taxonomy" id="41803"/>
    <lineage>
        <taxon>Eukaryota</taxon>
        <taxon>Viridiplantae</taxon>
        <taxon>Streptophyta</taxon>
        <taxon>Embryophyta</taxon>
        <taxon>Tracheophyta</taxon>
        <taxon>Spermatophyta</taxon>
        <taxon>Magnoliopsida</taxon>
        <taxon>eudicotyledons</taxon>
        <taxon>Gunneridae</taxon>
        <taxon>Pentapetalae</taxon>
        <taxon>asterids</taxon>
        <taxon>lamiids</taxon>
        <taxon>Solanales</taxon>
        <taxon>Convolvulaceae</taxon>
        <taxon>Cuscuteae</taxon>
        <taxon>Cuscuta</taxon>
        <taxon>Cuscuta subgen. Cuscuta</taxon>
    </lineage>
</organism>
<proteinExistence type="predicted"/>
<comment type="caution">
    <text evidence="1">The sequence shown here is derived from an EMBL/GenBank/DDBJ whole genome shotgun (WGS) entry which is preliminary data.</text>
</comment>
<protein>
    <submittedName>
        <fullName evidence="1">Uncharacterized protein</fullName>
    </submittedName>
</protein>
<evidence type="ECO:0000313" key="1">
    <source>
        <dbReference type="EMBL" id="CAH9092830.1"/>
    </source>
</evidence>
<dbReference type="AlphaFoldDB" id="A0A9P0ZBB7"/>
<dbReference type="EMBL" id="CAMAPE010000029">
    <property type="protein sequence ID" value="CAH9092830.1"/>
    <property type="molecule type" value="Genomic_DNA"/>
</dbReference>
<sequence>MASEVTMFRRSVTSTLTSSLISLSSW</sequence>
<reference evidence="1" key="1">
    <citation type="submission" date="2022-07" db="EMBL/GenBank/DDBJ databases">
        <authorList>
            <person name="Macas J."/>
            <person name="Novak P."/>
            <person name="Neumann P."/>
        </authorList>
    </citation>
    <scope>NUCLEOTIDE SEQUENCE</scope>
</reference>